<evidence type="ECO:0000313" key="1">
    <source>
        <dbReference type="EMBL" id="TCL48466.1"/>
    </source>
</evidence>
<organism evidence="1 2">
    <name type="scientific">Thermolongibacillus altinsuensis</name>
    <dbReference type="NCBI Taxonomy" id="575256"/>
    <lineage>
        <taxon>Bacteria</taxon>
        <taxon>Bacillati</taxon>
        <taxon>Bacillota</taxon>
        <taxon>Bacilli</taxon>
        <taxon>Bacillales</taxon>
        <taxon>Anoxybacillaceae</taxon>
        <taxon>Thermolongibacillus</taxon>
    </lineage>
</organism>
<accession>A0A4V2QA55</accession>
<reference evidence="1 2" key="1">
    <citation type="submission" date="2019-03" db="EMBL/GenBank/DDBJ databases">
        <title>Genomic Encyclopedia of Type Strains, Phase IV (KMG-IV): sequencing the most valuable type-strain genomes for metagenomic binning, comparative biology and taxonomic classification.</title>
        <authorList>
            <person name="Goeker M."/>
        </authorList>
    </citation>
    <scope>NUCLEOTIDE SEQUENCE [LARGE SCALE GENOMIC DNA]</scope>
    <source>
        <strain evidence="1 2">DSM 24979</strain>
    </source>
</reference>
<dbReference type="OrthoDB" id="4986073at2"/>
<dbReference type="InterPro" id="IPR036390">
    <property type="entry name" value="WH_DNA-bd_sf"/>
</dbReference>
<keyword evidence="2" id="KW-1185">Reference proteome</keyword>
<evidence type="ECO:0000313" key="2">
    <source>
        <dbReference type="Proteomes" id="UP000295658"/>
    </source>
</evidence>
<protein>
    <recommendedName>
        <fullName evidence="3">Transcriptional regulator</fullName>
    </recommendedName>
</protein>
<sequence length="420" mass="47530">MIKIAVIGSADFIEQILSVAPQITGIEIEPYVYAHPQEAAELVRHLKPCDVVFFAGALPYYFSKETREQLPIPTVFLEQDEMAVASSLLSILYHKNIQPERISIDLVDSSFVENVLMDVGIDCAPHVMDYKEMLPNKFDIAKIIDFHHSRFQSGVVDFALTSVHAVYDKLQELGIPSMRMLNPKKSLIRSLQDAKTKAELAKRHSSTVAACYISFPSSHDVPIDNLDVFARKLNGSFQQIDERSFILYSTRGDIEALMETNAFRDYLLNWKEPISVGFGYGDTAAEAEQNAKIAQSFAANHETESCGYILTEEKKLLGPFPKESKVQSLKNDHPELLKIAKETKLSPANLSKIIQFSRSRQSLQFTAADLSDYLQVTRRSTERILKKLVDHGYVKIIGEEMPYQQGRPRAIYELNIPIYY</sequence>
<dbReference type="AlphaFoldDB" id="A0A4V2QA55"/>
<dbReference type="Proteomes" id="UP000295658">
    <property type="component" value="Unassembled WGS sequence"/>
</dbReference>
<gene>
    <name evidence="1" type="ORF">EDD69_10996</name>
</gene>
<name>A0A4V2QA55_9BACL</name>
<dbReference type="EMBL" id="SLUL01000009">
    <property type="protein sequence ID" value="TCL48466.1"/>
    <property type="molecule type" value="Genomic_DNA"/>
</dbReference>
<comment type="caution">
    <text evidence="1">The sequence shown here is derived from an EMBL/GenBank/DDBJ whole genome shotgun (WGS) entry which is preliminary data.</text>
</comment>
<proteinExistence type="predicted"/>
<evidence type="ECO:0008006" key="3">
    <source>
        <dbReference type="Google" id="ProtNLM"/>
    </source>
</evidence>
<dbReference type="RefSeq" id="WP_132948779.1">
    <property type="nucleotide sequence ID" value="NZ_SLUL01000009.1"/>
</dbReference>
<dbReference type="SUPFAM" id="SSF46785">
    <property type="entry name" value="Winged helix' DNA-binding domain"/>
    <property type="match status" value="1"/>
</dbReference>